<evidence type="ECO:0000256" key="6">
    <source>
        <dbReference type="SAM" id="MobiDB-lite"/>
    </source>
</evidence>
<dbReference type="HAMAP" id="MF_01334">
    <property type="entry name" value="Ribosomal_bL25_CTC"/>
    <property type="match status" value="1"/>
</dbReference>
<dbReference type="GO" id="GO:0006412">
    <property type="term" value="P:translation"/>
    <property type="evidence" value="ECO:0007669"/>
    <property type="project" value="UniProtKB-UniRule"/>
</dbReference>
<dbReference type="Proteomes" id="UP000262583">
    <property type="component" value="Chromosome"/>
</dbReference>
<keyword evidence="4 5" id="KW-0687">Ribonucleoprotein</keyword>
<dbReference type="Gene3D" id="2.170.120.20">
    <property type="entry name" value="Ribosomal protein L25, beta domain"/>
    <property type="match status" value="1"/>
</dbReference>
<dbReference type="InterPro" id="IPR037121">
    <property type="entry name" value="Ribosomal_bL25_C"/>
</dbReference>
<gene>
    <name evidence="5" type="primary">rplY</name>
    <name evidence="5" type="synonym">ctc</name>
    <name evidence="9" type="ORF">BRCON_1391</name>
</gene>
<dbReference type="AlphaFoldDB" id="A0A2Z4Y5M1"/>
<dbReference type="GO" id="GO:0008097">
    <property type="term" value="F:5S rRNA binding"/>
    <property type="evidence" value="ECO:0007669"/>
    <property type="project" value="InterPro"/>
</dbReference>
<dbReference type="CDD" id="cd00495">
    <property type="entry name" value="Ribosomal_L25_TL5_CTC"/>
    <property type="match status" value="1"/>
</dbReference>
<proteinExistence type="inferred from homology"/>
<evidence type="ECO:0000256" key="5">
    <source>
        <dbReference type="HAMAP-Rule" id="MF_01334"/>
    </source>
</evidence>
<dbReference type="Pfam" id="PF14693">
    <property type="entry name" value="Ribosomal_TL5_C"/>
    <property type="match status" value="1"/>
</dbReference>
<dbReference type="InterPro" id="IPR001021">
    <property type="entry name" value="Ribosomal_bL25_long"/>
</dbReference>
<dbReference type="EMBL" id="CP030759">
    <property type="protein sequence ID" value="AXA36168.1"/>
    <property type="molecule type" value="Genomic_DNA"/>
</dbReference>
<comment type="similarity">
    <text evidence="5">Belongs to the bacterial ribosomal protein bL25 family. CTC subfamily.</text>
</comment>
<evidence type="ECO:0000259" key="8">
    <source>
        <dbReference type="Pfam" id="PF14693"/>
    </source>
</evidence>
<evidence type="ECO:0000256" key="1">
    <source>
        <dbReference type="ARBA" id="ARBA00022730"/>
    </source>
</evidence>
<dbReference type="PANTHER" id="PTHR33284">
    <property type="entry name" value="RIBOSOMAL PROTEIN L25/GLN-TRNA SYNTHETASE, ANTI-CODON-BINDING DOMAIN-CONTAINING PROTEIN"/>
    <property type="match status" value="1"/>
</dbReference>
<evidence type="ECO:0000313" key="10">
    <source>
        <dbReference type="Proteomes" id="UP000262583"/>
    </source>
</evidence>
<dbReference type="InterPro" id="IPR020930">
    <property type="entry name" value="Ribosomal_uL5_bac-type"/>
</dbReference>
<sequence>MEKVALKVKPRLVTGKGPNRRLRASGQIPAVIYGAGAQPEKVTLDAHELQLLLQKYGASAMFTLIRDDGNSAEEVNAVIREIQRDPVTRRILHVDLYHVRMDVEAEFEVPVHAVGNAIGVREGGILETLRHTVEVRCLPGLLPKAIEADISGLRINHSFHASDLKLPEGVKLVTDPEEVLFNILPPKDYVEPTPSAEGEEIAQPEVISKKKEAEPEEENE</sequence>
<organism evidence="9 10">
    <name type="scientific">Sumerlaea chitinivorans</name>
    <dbReference type="NCBI Taxonomy" id="2250252"/>
    <lineage>
        <taxon>Bacteria</taxon>
        <taxon>Candidatus Sumerlaeota</taxon>
        <taxon>Candidatus Sumerlaeia</taxon>
        <taxon>Candidatus Sumerlaeales</taxon>
        <taxon>Candidatus Sumerlaeaceae</taxon>
        <taxon>Candidatus Sumerlaea</taxon>
    </lineage>
</organism>
<dbReference type="InterPro" id="IPR011035">
    <property type="entry name" value="Ribosomal_bL25/Gln-tRNA_synth"/>
</dbReference>
<dbReference type="InterPro" id="IPR020057">
    <property type="entry name" value="Ribosomal_bL25_b-dom"/>
</dbReference>
<dbReference type="InterPro" id="IPR029751">
    <property type="entry name" value="Ribosomal_L25_dom"/>
</dbReference>
<reference evidence="9 10" key="1">
    <citation type="submission" date="2018-05" db="EMBL/GenBank/DDBJ databases">
        <title>A metagenomic window into the 2 km-deep terrestrial subsurface aquifer revealed taxonomically and functionally diverse microbial community comprising novel uncultured bacterial lineages.</title>
        <authorList>
            <person name="Kadnikov V.V."/>
            <person name="Mardanov A.V."/>
            <person name="Beletsky A.V."/>
            <person name="Banks D."/>
            <person name="Pimenov N.V."/>
            <person name="Frank Y.A."/>
            <person name="Karnachuk O.V."/>
            <person name="Ravin N.V."/>
        </authorList>
    </citation>
    <scope>NUCLEOTIDE SEQUENCE [LARGE SCALE GENOMIC DNA]</scope>
    <source>
        <strain evidence="9">BY</strain>
    </source>
</reference>
<dbReference type="InterPro" id="IPR020056">
    <property type="entry name" value="Rbsml_bL25/Gln-tRNA_synth_N"/>
</dbReference>
<dbReference type="GO" id="GO:0003735">
    <property type="term" value="F:structural constituent of ribosome"/>
    <property type="evidence" value="ECO:0007669"/>
    <property type="project" value="InterPro"/>
</dbReference>
<dbReference type="NCBIfam" id="TIGR00731">
    <property type="entry name" value="bL25_bact_ctc"/>
    <property type="match status" value="1"/>
</dbReference>
<keyword evidence="3 5" id="KW-0689">Ribosomal protein</keyword>
<feature type="domain" description="Large ribosomal subunit protein bL25 L25" evidence="7">
    <location>
        <begin position="6"/>
        <end position="96"/>
    </location>
</feature>
<evidence type="ECO:0000256" key="4">
    <source>
        <dbReference type="ARBA" id="ARBA00023274"/>
    </source>
</evidence>
<evidence type="ECO:0000256" key="2">
    <source>
        <dbReference type="ARBA" id="ARBA00022884"/>
    </source>
</evidence>
<comment type="subunit">
    <text evidence="5">Part of the 50S ribosomal subunit; part of the 5S rRNA/L5/L18/L25 subcomplex. Contacts the 5S rRNA. Binds to the 5S rRNA independently of L5 and L18.</text>
</comment>
<protein>
    <recommendedName>
        <fullName evidence="5">Large ribosomal subunit protein bL25</fullName>
    </recommendedName>
    <alternativeName>
        <fullName evidence="5">General stress protein CTC</fullName>
    </alternativeName>
</protein>
<dbReference type="KEGG" id="schv:BRCON_1391"/>
<comment type="function">
    <text evidence="5">This is one of the proteins that binds to the 5S RNA in the ribosome where it forms part of the central protuberance.</text>
</comment>
<feature type="domain" description="Large ribosomal subunit protein bL25 beta" evidence="8">
    <location>
        <begin position="106"/>
        <end position="187"/>
    </location>
</feature>
<evidence type="ECO:0000259" key="7">
    <source>
        <dbReference type="Pfam" id="PF01386"/>
    </source>
</evidence>
<accession>A0A2Z4Y5M1</accession>
<dbReference type="Gene3D" id="2.40.240.10">
    <property type="entry name" value="Ribosomal Protein L25, Chain P"/>
    <property type="match status" value="1"/>
</dbReference>
<evidence type="ECO:0000256" key="3">
    <source>
        <dbReference type="ARBA" id="ARBA00022980"/>
    </source>
</evidence>
<feature type="region of interest" description="Disordered" evidence="6">
    <location>
        <begin position="186"/>
        <end position="220"/>
    </location>
</feature>
<dbReference type="GO" id="GO:0022625">
    <property type="term" value="C:cytosolic large ribosomal subunit"/>
    <property type="evidence" value="ECO:0007669"/>
    <property type="project" value="TreeGrafter"/>
</dbReference>
<name>A0A2Z4Y5M1_SUMC1</name>
<dbReference type="Pfam" id="PF01386">
    <property type="entry name" value="Ribosomal_L25p"/>
    <property type="match status" value="1"/>
</dbReference>
<dbReference type="PANTHER" id="PTHR33284:SF1">
    <property type="entry name" value="RIBOSOMAL PROTEIN L25_GLN-TRNA SYNTHETASE, ANTI-CODON-BINDING DOMAIN-CONTAINING PROTEIN"/>
    <property type="match status" value="1"/>
</dbReference>
<keyword evidence="1 5" id="KW-0699">rRNA-binding</keyword>
<keyword evidence="2 5" id="KW-0694">RNA-binding</keyword>
<dbReference type="SUPFAM" id="SSF50715">
    <property type="entry name" value="Ribosomal protein L25-like"/>
    <property type="match status" value="1"/>
</dbReference>
<evidence type="ECO:0000313" key="9">
    <source>
        <dbReference type="EMBL" id="AXA36168.1"/>
    </source>
</evidence>